<keyword evidence="2" id="KW-1185">Reference proteome</keyword>
<gene>
    <name evidence="1" type="ORF">WISP_00257</name>
</gene>
<name>A0ABQ9CNL3_9PASS</name>
<protein>
    <submittedName>
        <fullName evidence="1">Uncharacterized protein</fullName>
    </submittedName>
</protein>
<dbReference type="Proteomes" id="UP001145742">
    <property type="component" value="Unassembled WGS sequence"/>
</dbReference>
<proteinExistence type="predicted"/>
<accession>A0ABQ9CNL3</accession>
<reference evidence="1" key="1">
    <citation type="submission" date="2019-10" db="EMBL/GenBank/DDBJ databases">
        <authorList>
            <person name="Soares A.E.R."/>
            <person name="Aleixo A."/>
            <person name="Schneider P."/>
            <person name="Miyaki C.Y."/>
            <person name="Schneider M.P."/>
            <person name="Mello C."/>
            <person name="Vasconcelos A.T.R."/>
        </authorList>
    </citation>
    <scope>NUCLEOTIDE SEQUENCE</scope>
    <source>
        <tissue evidence="1">Muscle</tissue>
    </source>
</reference>
<dbReference type="EMBL" id="WHWB01037488">
    <property type="protein sequence ID" value="KAJ7397443.1"/>
    <property type="molecule type" value="Genomic_DNA"/>
</dbReference>
<evidence type="ECO:0000313" key="2">
    <source>
        <dbReference type="Proteomes" id="UP001145742"/>
    </source>
</evidence>
<sequence>MRLVKGFEHKSYKERLRELRLFSLEKRKLKGDFITLYNYLKGCSSQMAVDLFSQATSSRTRGHGRKLCQGKFRLDIAKKFFTERVIRHLNGLPREAVYSPSLKVFKTRLDVALSAMI</sequence>
<evidence type="ECO:0000313" key="1">
    <source>
        <dbReference type="EMBL" id="KAJ7397443.1"/>
    </source>
</evidence>
<comment type="caution">
    <text evidence="1">The sequence shown here is derived from an EMBL/GenBank/DDBJ whole genome shotgun (WGS) entry which is preliminary data.</text>
</comment>
<organism evidence="1 2">
    <name type="scientific">Willisornis vidua</name>
    <name type="common">Xingu scale-backed antbird</name>
    <dbReference type="NCBI Taxonomy" id="1566151"/>
    <lineage>
        <taxon>Eukaryota</taxon>
        <taxon>Metazoa</taxon>
        <taxon>Chordata</taxon>
        <taxon>Craniata</taxon>
        <taxon>Vertebrata</taxon>
        <taxon>Euteleostomi</taxon>
        <taxon>Archelosauria</taxon>
        <taxon>Archosauria</taxon>
        <taxon>Dinosauria</taxon>
        <taxon>Saurischia</taxon>
        <taxon>Theropoda</taxon>
        <taxon>Coelurosauria</taxon>
        <taxon>Aves</taxon>
        <taxon>Neognathae</taxon>
        <taxon>Neoaves</taxon>
        <taxon>Telluraves</taxon>
        <taxon>Australaves</taxon>
        <taxon>Passeriformes</taxon>
        <taxon>Thamnophilidae</taxon>
        <taxon>Willisornis</taxon>
    </lineage>
</organism>